<gene>
    <name evidence="6" type="ORF">EJ997_08720</name>
</gene>
<dbReference type="RefSeq" id="WP_126704205.1">
    <property type="nucleotide sequence ID" value="NZ_CP034593.1"/>
</dbReference>
<evidence type="ECO:0000313" key="6">
    <source>
        <dbReference type="EMBL" id="AZQ77402.1"/>
    </source>
</evidence>
<dbReference type="AlphaFoldDB" id="A0A3Q9G8A1"/>
<dbReference type="Gene3D" id="1.10.357.10">
    <property type="entry name" value="Tetracycline Repressor, domain 2"/>
    <property type="match status" value="1"/>
</dbReference>
<dbReference type="SUPFAM" id="SSF46689">
    <property type="entry name" value="Homeodomain-like"/>
    <property type="match status" value="1"/>
</dbReference>
<dbReference type="Pfam" id="PF17937">
    <property type="entry name" value="TetR_C_28"/>
    <property type="match status" value="1"/>
</dbReference>
<dbReference type="InterPro" id="IPR009057">
    <property type="entry name" value="Homeodomain-like_sf"/>
</dbReference>
<dbReference type="InterPro" id="IPR001647">
    <property type="entry name" value="HTH_TetR"/>
</dbReference>
<evidence type="ECO:0000256" key="3">
    <source>
        <dbReference type="ARBA" id="ARBA00023163"/>
    </source>
</evidence>
<feature type="DNA-binding region" description="H-T-H motif" evidence="4">
    <location>
        <begin position="22"/>
        <end position="41"/>
    </location>
</feature>
<protein>
    <submittedName>
        <fullName evidence="6">TetR/AcrR family transcriptional regulator</fullName>
    </submittedName>
</protein>
<proteinExistence type="predicted"/>
<dbReference type="OrthoDB" id="7505659at2"/>
<evidence type="ECO:0000256" key="4">
    <source>
        <dbReference type="PROSITE-ProRule" id="PRU00335"/>
    </source>
</evidence>
<accession>A0A3Q9G8A1</accession>
<dbReference type="Proteomes" id="UP000280344">
    <property type="component" value="Chromosome"/>
</dbReference>
<organism evidence="6 7">
    <name type="scientific">Flaviflexus ciconiae</name>
    <dbReference type="NCBI Taxonomy" id="2496867"/>
    <lineage>
        <taxon>Bacteria</taxon>
        <taxon>Bacillati</taxon>
        <taxon>Actinomycetota</taxon>
        <taxon>Actinomycetes</taxon>
        <taxon>Actinomycetales</taxon>
        <taxon>Actinomycetaceae</taxon>
        <taxon>Flaviflexus</taxon>
    </lineage>
</organism>
<dbReference type="InterPro" id="IPR036271">
    <property type="entry name" value="Tet_transcr_reg_TetR-rel_C_sf"/>
</dbReference>
<evidence type="ECO:0000313" key="7">
    <source>
        <dbReference type="Proteomes" id="UP000280344"/>
    </source>
</evidence>
<dbReference type="SUPFAM" id="SSF48498">
    <property type="entry name" value="Tetracyclin repressor-like, C-terminal domain"/>
    <property type="match status" value="1"/>
</dbReference>
<keyword evidence="2 4" id="KW-0238">DNA-binding</keyword>
<dbReference type="GO" id="GO:0003700">
    <property type="term" value="F:DNA-binding transcription factor activity"/>
    <property type="evidence" value="ECO:0007669"/>
    <property type="project" value="TreeGrafter"/>
</dbReference>
<dbReference type="EMBL" id="CP034593">
    <property type="protein sequence ID" value="AZQ77402.1"/>
    <property type="molecule type" value="Genomic_DNA"/>
</dbReference>
<feature type="domain" description="HTH tetR-type" evidence="5">
    <location>
        <begin position="1"/>
        <end position="59"/>
    </location>
</feature>
<dbReference type="InterPro" id="IPR041479">
    <property type="entry name" value="TetR_CgmR_C"/>
</dbReference>
<dbReference type="Pfam" id="PF00440">
    <property type="entry name" value="TetR_N"/>
    <property type="match status" value="1"/>
</dbReference>
<keyword evidence="7" id="KW-1185">Reference proteome</keyword>
<evidence type="ECO:0000259" key="5">
    <source>
        <dbReference type="PROSITE" id="PS50977"/>
    </source>
</evidence>
<dbReference type="KEGG" id="flh:EJ997_08720"/>
<dbReference type="InterPro" id="IPR050109">
    <property type="entry name" value="HTH-type_TetR-like_transc_reg"/>
</dbReference>
<sequence>MTTKTDILDCAREVLRRGDSLTMDSVASEADLTKAGVVHHFGSKEVLMLAVLDHLLDRWEGELNARAGDGAGPRERLRAYVEYTLLSDMDTSDLALLADPKLFDTLSNRWSERMDGWFGKMQDPRLVTARLVADGAWIDRCLDLLHVEEADRIATVELVNSLIWEGDEV</sequence>
<dbReference type="PANTHER" id="PTHR30055:SF234">
    <property type="entry name" value="HTH-TYPE TRANSCRIPTIONAL REGULATOR BETI"/>
    <property type="match status" value="1"/>
</dbReference>
<keyword evidence="1" id="KW-0805">Transcription regulation</keyword>
<dbReference type="PROSITE" id="PS50977">
    <property type="entry name" value="HTH_TETR_2"/>
    <property type="match status" value="1"/>
</dbReference>
<name>A0A3Q9G8A1_9ACTO</name>
<evidence type="ECO:0000256" key="1">
    <source>
        <dbReference type="ARBA" id="ARBA00023015"/>
    </source>
</evidence>
<dbReference type="PANTHER" id="PTHR30055">
    <property type="entry name" value="HTH-TYPE TRANSCRIPTIONAL REGULATOR RUTR"/>
    <property type="match status" value="1"/>
</dbReference>
<keyword evidence="3" id="KW-0804">Transcription</keyword>
<evidence type="ECO:0000256" key="2">
    <source>
        <dbReference type="ARBA" id="ARBA00023125"/>
    </source>
</evidence>
<dbReference type="GO" id="GO:0000976">
    <property type="term" value="F:transcription cis-regulatory region binding"/>
    <property type="evidence" value="ECO:0007669"/>
    <property type="project" value="TreeGrafter"/>
</dbReference>
<reference evidence="6 7" key="1">
    <citation type="submission" date="2018-12" db="EMBL/GenBank/DDBJ databases">
        <title>Complete genome sequence of Flaviflexus sp. H23T48.</title>
        <authorList>
            <person name="Bae J.-W."/>
            <person name="Lee J.-Y."/>
        </authorList>
    </citation>
    <scope>NUCLEOTIDE SEQUENCE [LARGE SCALE GENOMIC DNA]</scope>
    <source>
        <strain evidence="6 7">H23T48</strain>
    </source>
</reference>